<feature type="transmembrane region" description="Helical" evidence="8">
    <location>
        <begin position="85"/>
        <end position="103"/>
    </location>
</feature>
<keyword evidence="10" id="KW-1185">Reference proteome</keyword>
<keyword evidence="6 8" id="KW-0472">Membrane</keyword>
<accession>A0A089L6R3</accession>
<dbReference type="InterPro" id="IPR037185">
    <property type="entry name" value="EmrE-like"/>
</dbReference>
<organism evidence="9 10">
    <name type="scientific">Paenibacillus borealis</name>
    <dbReference type="NCBI Taxonomy" id="160799"/>
    <lineage>
        <taxon>Bacteria</taxon>
        <taxon>Bacillati</taxon>
        <taxon>Bacillota</taxon>
        <taxon>Bacilli</taxon>
        <taxon>Bacillales</taxon>
        <taxon>Paenibacillaceae</taxon>
        <taxon>Paenibacillus</taxon>
    </lineage>
</organism>
<dbReference type="EMBL" id="CP009285">
    <property type="protein sequence ID" value="AIQ57176.1"/>
    <property type="molecule type" value="Genomic_DNA"/>
</dbReference>
<dbReference type="KEGG" id="pbd:PBOR_09725"/>
<name>A0A089L6R3_PAEBO</name>
<evidence type="ECO:0000256" key="6">
    <source>
        <dbReference type="ARBA" id="ARBA00023136"/>
    </source>
</evidence>
<keyword evidence="4 7" id="KW-0812">Transmembrane</keyword>
<evidence type="ECO:0000256" key="5">
    <source>
        <dbReference type="ARBA" id="ARBA00022989"/>
    </source>
</evidence>
<dbReference type="PANTHER" id="PTHR30561:SF0">
    <property type="entry name" value="GUANIDINIUM EXPORTER"/>
    <property type="match status" value="1"/>
</dbReference>
<keyword evidence="3" id="KW-1003">Cell membrane</keyword>
<sequence length="104" mass="10862">MGWLLLIIAGLSEVASVPLLRSSQGLKRLWPSIASIAVLALSFYCLSRSVMTIPVGTAYAVWTGIGSCGAIVLGAIVYGESVRPSKLICLALIITGMIGLRLTA</sequence>
<comment type="subcellular location">
    <subcellularLocation>
        <location evidence="1 7">Cell membrane</location>
        <topology evidence="1 7">Multi-pass membrane protein</topology>
    </subcellularLocation>
</comment>
<dbReference type="HOGENOM" id="CLU_133067_1_2_9"/>
<protein>
    <recommendedName>
        <fullName evidence="11">QacE family quaternary ammonium compound efflux SMR transporter</fullName>
    </recommendedName>
</protein>
<evidence type="ECO:0000256" key="1">
    <source>
        <dbReference type="ARBA" id="ARBA00004651"/>
    </source>
</evidence>
<evidence type="ECO:0000256" key="7">
    <source>
        <dbReference type="RuleBase" id="RU003942"/>
    </source>
</evidence>
<comment type="similarity">
    <text evidence="7">Belongs to the drug/metabolite transporter (DMT) superfamily. Small multidrug resistance (SMR) (TC 2.A.7.1) family.</text>
</comment>
<dbReference type="RefSeq" id="WP_042211431.1">
    <property type="nucleotide sequence ID" value="NZ_CP009285.1"/>
</dbReference>
<evidence type="ECO:0000256" key="2">
    <source>
        <dbReference type="ARBA" id="ARBA00022448"/>
    </source>
</evidence>
<evidence type="ECO:0000256" key="3">
    <source>
        <dbReference type="ARBA" id="ARBA00022475"/>
    </source>
</evidence>
<gene>
    <name evidence="9" type="ORF">PBOR_09725</name>
</gene>
<dbReference type="FunFam" id="1.10.3730.20:FF:000001">
    <property type="entry name" value="Quaternary ammonium compound resistance transporter SugE"/>
    <property type="match status" value="1"/>
</dbReference>
<dbReference type="GO" id="GO:0022857">
    <property type="term" value="F:transmembrane transporter activity"/>
    <property type="evidence" value="ECO:0007669"/>
    <property type="project" value="InterPro"/>
</dbReference>
<dbReference type="Gene3D" id="1.10.3730.20">
    <property type="match status" value="1"/>
</dbReference>
<dbReference type="GO" id="GO:0005886">
    <property type="term" value="C:plasma membrane"/>
    <property type="evidence" value="ECO:0007669"/>
    <property type="project" value="UniProtKB-SubCell"/>
</dbReference>
<dbReference type="SUPFAM" id="SSF103481">
    <property type="entry name" value="Multidrug resistance efflux transporter EmrE"/>
    <property type="match status" value="1"/>
</dbReference>
<proteinExistence type="inferred from homology"/>
<dbReference type="Pfam" id="PF00893">
    <property type="entry name" value="Multi_Drug_Res"/>
    <property type="match status" value="1"/>
</dbReference>
<keyword evidence="2" id="KW-0813">Transport</keyword>
<dbReference type="InterPro" id="IPR000390">
    <property type="entry name" value="Small_drug/metabolite_transptr"/>
</dbReference>
<keyword evidence="5 8" id="KW-1133">Transmembrane helix</keyword>
<evidence type="ECO:0000313" key="10">
    <source>
        <dbReference type="Proteomes" id="UP000029518"/>
    </source>
</evidence>
<evidence type="ECO:0008006" key="11">
    <source>
        <dbReference type="Google" id="ProtNLM"/>
    </source>
</evidence>
<evidence type="ECO:0000313" key="9">
    <source>
        <dbReference type="EMBL" id="AIQ57176.1"/>
    </source>
</evidence>
<reference evidence="9" key="1">
    <citation type="submission" date="2014-08" db="EMBL/GenBank/DDBJ databases">
        <title>Comparative genomics of the Paenibacillus odorifer group.</title>
        <authorList>
            <person name="den Bakker H.C."/>
            <person name="Tsai Y.-C.Y.-C."/>
            <person name="Martin N."/>
            <person name="Korlach J."/>
            <person name="Wiedmann M."/>
        </authorList>
    </citation>
    <scope>NUCLEOTIDE SEQUENCE [LARGE SCALE GENOMIC DNA]</scope>
    <source>
        <strain evidence="9">DSM 13188</strain>
    </source>
</reference>
<feature type="transmembrane region" description="Helical" evidence="8">
    <location>
        <begin position="58"/>
        <end position="79"/>
    </location>
</feature>
<evidence type="ECO:0000256" key="4">
    <source>
        <dbReference type="ARBA" id="ARBA00022692"/>
    </source>
</evidence>
<dbReference type="Proteomes" id="UP000029518">
    <property type="component" value="Chromosome"/>
</dbReference>
<dbReference type="OrthoDB" id="21828at2"/>
<dbReference type="PANTHER" id="PTHR30561">
    <property type="entry name" value="SMR FAMILY PROTON-DEPENDENT DRUG EFFLUX TRANSPORTER SUGE"/>
    <property type="match status" value="1"/>
</dbReference>
<feature type="transmembrane region" description="Helical" evidence="8">
    <location>
        <begin position="26"/>
        <end position="46"/>
    </location>
</feature>
<dbReference type="InterPro" id="IPR045324">
    <property type="entry name" value="Small_multidrug_res"/>
</dbReference>
<evidence type="ECO:0000256" key="8">
    <source>
        <dbReference type="SAM" id="Phobius"/>
    </source>
</evidence>
<dbReference type="AlphaFoldDB" id="A0A089L6R3"/>